<evidence type="ECO:0000313" key="4">
    <source>
        <dbReference type="Proteomes" id="UP000548304"/>
    </source>
</evidence>
<accession>A0A852YZ99</accession>
<name>A0A852YZ99_9ACTN</name>
<organism evidence="3 4">
    <name type="scientific">Actinopolyspora biskrensis</name>
    <dbReference type="NCBI Taxonomy" id="1470178"/>
    <lineage>
        <taxon>Bacteria</taxon>
        <taxon>Bacillati</taxon>
        <taxon>Actinomycetota</taxon>
        <taxon>Actinomycetes</taxon>
        <taxon>Actinopolysporales</taxon>
        <taxon>Actinopolysporaceae</taxon>
        <taxon>Actinopolyspora</taxon>
    </lineage>
</organism>
<feature type="chain" id="PRO_5032617409" description="Ricin B lectin domain-containing protein" evidence="2">
    <location>
        <begin position="27"/>
        <end position="191"/>
    </location>
</feature>
<evidence type="ECO:0000256" key="1">
    <source>
        <dbReference type="SAM" id="MobiDB-lite"/>
    </source>
</evidence>
<dbReference type="Gene3D" id="2.80.10.50">
    <property type="match status" value="1"/>
</dbReference>
<feature type="compositionally biased region" description="Polar residues" evidence="1">
    <location>
        <begin position="32"/>
        <end position="41"/>
    </location>
</feature>
<dbReference type="PROSITE" id="PS50231">
    <property type="entry name" value="RICIN_B_LECTIN"/>
    <property type="match status" value="1"/>
</dbReference>
<comment type="caution">
    <text evidence="3">The sequence shown here is derived from an EMBL/GenBank/DDBJ whole genome shotgun (WGS) entry which is preliminary data.</text>
</comment>
<keyword evidence="4" id="KW-1185">Reference proteome</keyword>
<feature type="region of interest" description="Disordered" evidence="1">
    <location>
        <begin position="29"/>
        <end position="87"/>
    </location>
</feature>
<gene>
    <name evidence="3" type="ORF">FHR84_003270</name>
</gene>
<proteinExistence type="predicted"/>
<evidence type="ECO:0000313" key="3">
    <source>
        <dbReference type="EMBL" id="NYH79921.1"/>
    </source>
</evidence>
<dbReference type="SUPFAM" id="SSF50370">
    <property type="entry name" value="Ricin B-like lectins"/>
    <property type="match status" value="1"/>
</dbReference>
<reference evidence="3 4" key="1">
    <citation type="submission" date="2020-07" db="EMBL/GenBank/DDBJ databases">
        <title>Genomic Encyclopedia of Type Strains, Phase III (KMG-III): the genomes of soil and plant-associated and newly described type strains.</title>
        <authorList>
            <person name="Whitman W."/>
        </authorList>
    </citation>
    <scope>NUCLEOTIDE SEQUENCE [LARGE SCALE GENOMIC DNA]</scope>
    <source>
        <strain evidence="3 4">CECT 8576</strain>
    </source>
</reference>
<dbReference type="Proteomes" id="UP000548304">
    <property type="component" value="Unassembled WGS sequence"/>
</dbReference>
<dbReference type="AlphaFoldDB" id="A0A852YZ99"/>
<keyword evidence="2" id="KW-0732">Signal</keyword>
<dbReference type="EMBL" id="JACBYW010000006">
    <property type="protein sequence ID" value="NYH79921.1"/>
    <property type="molecule type" value="Genomic_DNA"/>
</dbReference>
<feature type="compositionally biased region" description="Basic and acidic residues" evidence="1">
    <location>
        <begin position="76"/>
        <end position="87"/>
    </location>
</feature>
<protein>
    <recommendedName>
        <fullName evidence="5">Ricin B lectin domain-containing protein</fullName>
    </recommendedName>
</protein>
<dbReference type="RefSeq" id="WP_179536311.1">
    <property type="nucleotide sequence ID" value="NZ_JACBYW010000006.1"/>
</dbReference>
<evidence type="ECO:0008006" key="5">
    <source>
        <dbReference type="Google" id="ProtNLM"/>
    </source>
</evidence>
<feature type="signal peptide" evidence="2">
    <location>
        <begin position="1"/>
        <end position="26"/>
    </location>
</feature>
<sequence>MLSLKGVMAGAVGALAAASLPGAVSAAPAPAEQNQKTTIAHAQSGRFVVNPGGGGGGDDGSDDGGWWPASRQASSKRAELTHDEEKSGTEWRFISQNNYPGYYQIQQDRRGCLAAEATKGVTYVVLKTCQRGDDSQLWTRERSATARNRWLILNDSAPGVMQPQRDSKYLVVRMKTDADGQQWLLPGWAGD</sequence>
<evidence type="ECO:0000256" key="2">
    <source>
        <dbReference type="SAM" id="SignalP"/>
    </source>
</evidence>
<dbReference type="InterPro" id="IPR035992">
    <property type="entry name" value="Ricin_B-like_lectins"/>
</dbReference>